<evidence type="ECO:0000256" key="9">
    <source>
        <dbReference type="ARBA" id="ARBA00038424"/>
    </source>
</evidence>
<dbReference type="GO" id="GO:0003352">
    <property type="term" value="P:regulation of cilium movement"/>
    <property type="evidence" value="ECO:0007669"/>
    <property type="project" value="TreeGrafter"/>
</dbReference>
<reference evidence="16" key="1">
    <citation type="submission" date="2025-08" db="UniProtKB">
        <authorList>
            <consortium name="RefSeq"/>
        </authorList>
    </citation>
    <scope>IDENTIFICATION</scope>
    <source>
        <strain evidence="16">11010-0011.00</strain>
        <tissue evidence="16">Whole body</tissue>
    </source>
</reference>
<keyword evidence="3" id="KW-0282">Flagellum</keyword>
<comment type="similarity">
    <text evidence="9">Belongs to the DRC2 family.</text>
</comment>
<dbReference type="GO" id="GO:0060285">
    <property type="term" value="P:cilium-dependent cell motility"/>
    <property type="evidence" value="ECO:0007669"/>
    <property type="project" value="TreeGrafter"/>
</dbReference>
<dbReference type="Proteomes" id="UP000504634">
    <property type="component" value="Unplaced"/>
</dbReference>
<feature type="region of interest" description="Disordered" evidence="13">
    <location>
        <begin position="521"/>
        <end position="548"/>
    </location>
</feature>
<evidence type="ECO:0000256" key="7">
    <source>
        <dbReference type="ARBA" id="ARBA00023273"/>
    </source>
</evidence>
<evidence type="ECO:0000313" key="16">
    <source>
        <dbReference type="RefSeq" id="XP_030373358.1"/>
    </source>
</evidence>
<keyword evidence="7" id="KW-0966">Cell projection</keyword>
<proteinExistence type="inferred from homology"/>
<dbReference type="OrthoDB" id="7760980at2759"/>
<evidence type="ECO:0000256" key="5">
    <source>
        <dbReference type="ARBA" id="ARBA00023069"/>
    </source>
</evidence>
<evidence type="ECO:0000256" key="6">
    <source>
        <dbReference type="ARBA" id="ARBA00023212"/>
    </source>
</evidence>
<feature type="region of interest" description="Disordered" evidence="13">
    <location>
        <begin position="37"/>
        <end position="60"/>
    </location>
</feature>
<evidence type="ECO:0000256" key="8">
    <source>
        <dbReference type="ARBA" id="ARBA00037841"/>
    </source>
</evidence>
<evidence type="ECO:0000313" key="15">
    <source>
        <dbReference type="Proteomes" id="UP000504634"/>
    </source>
</evidence>
<organism evidence="15 16">
    <name type="scientific">Drosophila lebanonensis</name>
    <name type="common">Fruit fly</name>
    <name type="synonym">Scaptodrosophila lebanonensis</name>
    <dbReference type="NCBI Taxonomy" id="7225"/>
    <lineage>
        <taxon>Eukaryota</taxon>
        <taxon>Metazoa</taxon>
        <taxon>Ecdysozoa</taxon>
        <taxon>Arthropoda</taxon>
        <taxon>Hexapoda</taxon>
        <taxon>Insecta</taxon>
        <taxon>Pterygota</taxon>
        <taxon>Neoptera</taxon>
        <taxon>Endopterygota</taxon>
        <taxon>Diptera</taxon>
        <taxon>Brachycera</taxon>
        <taxon>Muscomorpha</taxon>
        <taxon>Ephydroidea</taxon>
        <taxon>Drosophilidae</taxon>
        <taxon>Scaptodrosophila</taxon>
    </lineage>
</organism>
<evidence type="ECO:0000259" key="14">
    <source>
        <dbReference type="Pfam" id="PF14772"/>
    </source>
</evidence>
<comment type="subcellular location">
    <subcellularLocation>
        <location evidence="1">Cytoplasm</location>
        <location evidence="1">Cytoskeleton</location>
        <location evidence="1">Flagellum axoneme</location>
    </subcellularLocation>
    <subcellularLocation>
        <location evidence="8">Cytoplasm</location>
        <location evidence="8">Cytoskeleton</location>
        <location evidence="8">Flagellum basal body</location>
    </subcellularLocation>
</comment>
<keyword evidence="6" id="KW-0206">Cytoskeleton</keyword>
<gene>
    <name evidence="16" type="primary">LOC115623240</name>
</gene>
<protein>
    <recommendedName>
        <fullName evidence="10">Dynein regulatory complex subunit 2</fullName>
    </recommendedName>
    <alternativeName>
        <fullName evidence="11">Coiled-coil domain-containing protein 65</fullName>
    </alternativeName>
</protein>
<accession>A0A6J2TE10</accession>
<dbReference type="GO" id="GO:0070286">
    <property type="term" value="P:axonemal dynein complex assembly"/>
    <property type="evidence" value="ECO:0007669"/>
    <property type="project" value="InterPro"/>
</dbReference>
<dbReference type="InterPro" id="IPR039505">
    <property type="entry name" value="DRC1/2_N"/>
</dbReference>
<feature type="domain" description="Dynein regulatory complex protein 1/2 N-terminal" evidence="14">
    <location>
        <begin position="57"/>
        <end position="155"/>
    </location>
</feature>
<dbReference type="PANTHER" id="PTHR21625">
    <property type="entry name" value="NYD-SP28 PROTEIN"/>
    <property type="match status" value="1"/>
</dbReference>
<dbReference type="PANTHER" id="PTHR21625:SF0">
    <property type="entry name" value="DYNEIN REGULATORY COMPLEX SUBUNIT 2"/>
    <property type="match status" value="1"/>
</dbReference>
<feature type="compositionally biased region" description="Acidic residues" evidence="13">
    <location>
        <begin position="526"/>
        <end position="537"/>
    </location>
</feature>
<evidence type="ECO:0000256" key="4">
    <source>
        <dbReference type="ARBA" id="ARBA00023054"/>
    </source>
</evidence>
<dbReference type="GeneID" id="115623240"/>
<comment type="function">
    <text evidence="12">Component of the nexin-dynein regulatory complex (N-DRC), a key regulator of ciliary/flagellar motility which maintains the alignment and integrity of the distal axoneme and regulates microtubule sliding in motile axonemes. Plays a critical role in the assembly of N-DRC and also stabilizes the assembly of multiple inner dynein arms and radial spokes. Coassembles with DRC1 to form a central scaffold needed for assembly of the N-DRC and its attachment to the outer doublet microtubules.</text>
</comment>
<dbReference type="Pfam" id="PF14772">
    <property type="entry name" value="NYD-SP28"/>
    <property type="match status" value="1"/>
</dbReference>
<keyword evidence="2" id="KW-0963">Cytoplasm</keyword>
<dbReference type="AlphaFoldDB" id="A0A6J2TE10"/>
<evidence type="ECO:0000256" key="11">
    <source>
        <dbReference type="ARBA" id="ARBA00041517"/>
    </source>
</evidence>
<sequence length="567" mass="67052">MSIAQMPGRGSDNVGLKSAEASLANINRISGNYLEEMEAELNKPPEAPKKKSKAQKRAERKELKRLEAIEDKKLIMRDELRRELELGKRMERRGNEEWHEMCKEIKLVELREEIVEWGERAQRNIEHKNGHITMLLDDMAQTQEQHMRSYGKTVEMIDHICHCFNAMVSSIKQLYEQDAEELLIEYYDEIKRRTEEVDFMHENSENIIHASNVMARDQLKNDYQIYLEQRDDRVNTEIEKRFSLRDQVASKMMKMQHQLNDFVDILSNTELDAHKYERIRWLTDRQAAFMEESRRLNVEEMKYMNMQSEMQHEMMKIETENNATINDLRLELQYFTNVRKKIEVALRADRQITHEKLRILSSECYDVIKEFDKYVKSGELLLSLALNCRKLQTQSEKVVLGGEIVDKYPVEKVSEDFVIKTLNLKEHLDITEEQFLEQYKVLKNFWYRHAMAAAQNLILLHEKSRLAEENERYIELIRKATKTNDVDELKVAITVTMCEYPKPLHPFGTDCRDYKLEAPKKPKIDDMDDDDTDENYEDNLNSILNPRETGSRVSKVTVKTLSINLKN</sequence>
<evidence type="ECO:0000256" key="2">
    <source>
        <dbReference type="ARBA" id="ARBA00022490"/>
    </source>
</evidence>
<evidence type="ECO:0000256" key="13">
    <source>
        <dbReference type="SAM" id="MobiDB-lite"/>
    </source>
</evidence>
<evidence type="ECO:0000256" key="3">
    <source>
        <dbReference type="ARBA" id="ARBA00022846"/>
    </source>
</evidence>
<keyword evidence="15" id="KW-1185">Reference proteome</keyword>
<feature type="compositionally biased region" description="Basic and acidic residues" evidence="13">
    <location>
        <begin position="40"/>
        <end position="49"/>
    </location>
</feature>
<keyword evidence="5" id="KW-0969">Cilium</keyword>
<dbReference type="RefSeq" id="XP_030373358.1">
    <property type="nucleotide sequence ID" value="XM_030517498.1"/>
</dbReference>
<evidence type="ECO:0000256" key="12">
    <source>
        <dbReference type="ARBA" id="ARBA00045865"/>
    </source>
</evidence>
<evidence type="ECO:0000256" key="10">
    <source>
        <dbReference type="ARBA" id="ARBA00040899"/>
    </source>
</evidence>
<keyword evidence="4" id="KW-0175">Coiled coil</keyword>
<dbReference type="InterPro" id="IPR039750">
    <property type="entry name" value="DRC1/DRC2"/>
</dbReference>
<dbReference type="GO" id="GO:0005858">
    <property type="term" value="C:axonemal dynein complex"/>
    <property type="evidence" value="ECO:0007669"/>
    <property type="project" value="InterPro"/>
</dbReference>
<name>A0A6J2TE10_DROLE</name>
<evidence type="ECO:0000256" key="1">
    <source>
        <dbReference type="ARBA" id="ARBA00004611"/>
    </source>
</evidence>